<protein>
    <recommendedName>
        <fullName evidence="4">LysM domain-containing protein</fullName>
    </recommendedName>
</protein>
<keyword evidence="6" id="KW-1185">Reference proteome</keyword>
<feature type="region of interest" description="Disordered" evidence="3">
    <location>
        <begin position="414"/>
        <end position="438"/>
    </location>
</feature>
<proteinExistence type="predicted"/>
<keyword evidence="1" id="KW-0147">Chitin-binding</keyword>
<evidence type="ECO:0000256" key="1">
    <source>
        <dbReference type="ARBA" id="ARBA00022669"/>
    </source>
</evidence>
<dbReference type="PANTHER" id="PTHR34997">
    <property type="entry name" value="AM15"/>
    <property type="match status" value="1"/>
</dbReference>
<evidence type="ECO:0000313" key="6">
    <source>
        <dbReference type="Proteomes" id="UP000800038"/>
    </source>
</evidence>
<dbReference type="CDD" id="cd00118">
    <property type="entry name" value="LysM"/>
    <property type="match status" value="3"/>
</dbReference>
<dbReference type="OrthoDB" id="5985073at2759"/>
<feature type="domain" description="LysM" evidence="4">
    <location>
        <begin position="77"/>
        <end position="123"/>
    </location>
</feature>
<dbReference type="Pfam" id="PF01476">
    <property type="entry name" value="LysM"/>
    <property type="match status" value="2"/>
</dbReference>
<evidence type="ECO:0000313" key="5">
    <source>
        <dbReference type="EMBL" id="KAF1936517.1"/>
    </source>
</evidence>
<dbReference type="Proteomes" id="UP000800038">
    <property type="component" value="Unassembled WGS sequence"/>
</dbReference>
<dbReference type="SMART" id="SM00257">
    <property type="entry name" value="LysM"/>
    <property type="match status" value="3"/>
</dbReference>
<dbReference type="InterPro" id="IPR036779">
    <property type="entry name" value="LysM_dom_sf"/>
</dbReference>
<evidence type="ECO:0000259" key="4">
    <source>
        <dbReference type="PROSITE" id="PS51782"/>
    </source>
</evidence>
<dbReference type="Gene3D" id="3.10.350.10">
    <property type="entry name" value="LysM domain"/>
    <property type="match status" value="5"/>
</dbReference>
<dbReference type="InterPro" id="IPR018392">
    <property type="entry name" value="LysM"/>
</dbReference>
<gene>
    <name evidence="5" type="ORF">EJ02DRAFT_358936</name>
</gene>
<reference evidence="5" key="1">
    <citation type="journal article" date="2020" name="Stud. Mycol.">
        <title>101 Dothideomycetes genomes: a test case for predicting lifestyles and emergence of pathogens.</title>
        <authorList>
            <person name="Haridas S."/>
            <person name="Albert R."/>
            <person name="Binder M."/>
            <person name="Bloem J."/>
            <person name="Labutti K."/>
            <person name="Salamov A."/>
            <person name="Andreopoulos B."/>
            <person name="Baker S."/>
            <person name="Barry K."/>
            <person name="Bills G."/>
            <person name="Bluhm B."/>
            <person name="Cannon C."/>
            <person name="Castanera R."/>
            <person name="Culley D."/>
            <person name="Daum C."/>
            <person name="Ezra D."/>
            <person name="Gonzalez J."/>
            <person name="Henrissat B."/>
            <person name="Kuo A."/>
            <person name="Liang C."/>
            <person name="Lipzen A."/>
            <person name="Lutzoni F."/>
            <person name="Magnuson J."/>
            <person name="Mondo S."/>
            <person name="Nolan M."/>
            <person name="Ohm R."/>
            <person name="Pangilinan J."/>
            <person name="Park H.-J."/>
            <person name="Ramirez L."/>
            <person name="Alfaro M."/>
            <person name="Sun H."/>
            <person name="Tritt A."/>
            <person name="Yoshinaga Y."/>
            <person name="Zwiers L.-H."/>
            <person name="Turgeon B."/>
            <person name="Goodwin S."/>
            <person name="Spatafora J."/>
            <person name="Crous P."/>
            <person name="Grigoriev I."/>
        </authorList>
    </citation>
    <scope>NUCLEOTIDE SEQUENCE</scope>
    <source>
        <strain evidence="5">CBS 161.51</strain>
    </source>
</reference>
<dbReference type="GO" id="GO:0008061">
    <property type="term" value="F:chitin binding"/>
    <property type="evidence" value="ECO:0007669"/>
    <property type="project" value="UniProtKB-KW"/>
</dbReference>
<evidence type="ECO:0000256" key="2">
    <source>
        <dbReference type="ARBA" id="ARBA00023026"/>
    </source>
</evidence>
<dbReference type="AlphaFoldDB" id="A0A6A5SGJ2"/>
<organism evidence="5 6">
    <name type="scientific">Clathrospora elynae</name>
    <dbReference type="NCBI Taxonomy" id="706981"/>
    <lineage>
        <taxon>Eukaryota</taxon>
        <taxon>Fungi</taxon>
        <taxon>Dikarya</taxon>
        <taxon>Ascomycota</taxon>
        <taxon>Pezizomycotina</taxon>
        <taxon>Dothideomycetes</taxon>
        <taxon>Pleosporomycetidae</taxon>
        <taxon>Pleosporales</taxon>
        <taxon>Diademaceae</taxon>
        <taxon>Clathrospora</taxon>
    </lineage>
</organism>
<keyword evidence="2" id="KW-0843">Virulence</keyword>
<feature type="domain" description="LysM" evidence="4">
    <location>
        <begin position="166"/>
        <end position="212"/>
    </location>
</feature>
<evidence type="ECO:0000256" key="3">
    <source>
        <dbReference type="SAM" id="MobiDB-lite"/>
    </source>
</evidence>
<dbReference type="PANTHER" id="PTHR34997:SF1">
    <property type="entry name" value="PEPTIDOGLYCAN-BINDING LYSIN DOMAIN"/>
    <property type="match status" value="1"/>
</dbReference>
<dbReference type="PROSITE" id="PS51782">
    <property type="entry name" value="LYSM"/>
    <property type="match status" value="4"/>
</dbReference>
<feature type="domain" description="LysM" evidence="4">
    <location>
        <begin position="445"/>
        <end position="492"/>
    </location>
</feature>
<feature type="compositionally biased region" description="Low complexity" evidence="3">
    <location>
        <begin position="414"/>
        <end position="427"/>
    </location>
</feature>
<feature type="domain" description="LysM" evidence="4">
    <location>
        <begin position="358"/>
        <end position="404"/>
    </location>
</feature>
<name>A0A6A5SGJ2_9PLEO</name>
<accession>A0A6A5SGJ2</accession>
<sequence length="1070" mass="118703">MDFINYCDQNRILLAVFPLTPVLCTGKKYSIAAGDDCYKVSKSNNIGTAWLLSDNNLGAYCSDFPTSGDLCIQNTCKVYTVQSINSCESMAEAASITVAQLKAWNPIINAGCHNLYKMNGTSVCVSNPGEAYVTPPALPPLAPSTATSAAPVPTNAKDESNRRCGSWYNVEAGDYCNLVTMRYGIFLKDFVFLNPSINENCTNLLLGISYCVAPVGDINTYSGRPGYHTPGATGLPFSKVTFIPVSTSWKSQVTRAPLAPDTRDDCYAYFDGSQMQADISGTYHRHQCDLAAAVNDVTLEELLLWNPGLGANVNSTTCSFTQGVRYCGRFYVDYPAPPVTGPDFLFPLREGYDVNCTQFADVPKGFTCNDVLYAYDLTIGQFYKMNPVVKSDCSNLWVEQAYCVASPNAPAPNPTTSGASAAPSSTSKIGPEAPTHTGQPENCVKWHMVGTDDNCASVANKYFITLAQFYAWNPAVSNDCQTNFWKGQAYCVGTANSISVTRSAQPTPTPTSGFIVPTPNQANNAISSCNKVAQAMEGDYCYLFAERNGISTTQLYTWNCVLENGDACGSAFWKDYWYCGIFSSHSRPLQGLFITMDRLPQEIINRMVTFLDRYPQREGVSNILQQRLAVNSSALPPYATISKQWKEAVEFITFHRLDITSADLGELQTIVTRNRCKHLRKLSYSILLPTYSTEQSNRVEAQKEDQNNNKVFTESISNLFSSLRRWEDVGLISEMRFNLTACEPPSDYIDSNDRWATSPLDSESRYETAYLALSGVNNMPTISGITYLQINGNNRRKISPTVGVQLMSLLPGLKHVYGEFAEQGDRTAETERRSAFATLLEQMKFPTSSVAMFNFHQEAPFDQREATSSSLPQGAFYDPFSASLRVFSQNLTSFVLDAYVDSTLFWPSSHETCSTPSWPSLKNLKVSFNSVAPSGAWYFTGTPKDEDDTQFNRHGNRNTLDPFLTAFAKATQQMPVLDTFMLECEIGYEAGFFELSYYAPGVKADSTLDWDGEDSTAVRRLYYTVGDVWRPDGFVEEVLRGVGRERHGEELIERYLGHRSWNSTSAWSWF</sequence>
<dbReference type="SUPFAM" id="SSF54106">
    <property type="entry name" value="LysM domain"/>
    <property type="match status" value="1"/>
</dbReference>
<dbReference type="InterPro" id="IPR052210">
    <property type="entry name" value="LysM1-like"/>
</dbReference>
<dbReference type="EMBL" id="ML976184">
    <property type="protein sequence ID" value="KAF1936517.1"/>
    <property type="molecule type" value="Genomic_DNA"/>
</dbReference>